<sequence>MDFPTSTGVTQRPDIDPFIHPSNFTGLLSGKVGILTGASKGIDRTFNLALAVSGASLALLARSAANPVSIVARIETELGLIDIVIKNSGKNHMILSSAKEESIGLYNASRLSGYRYVFSWCFTGIRDAEVAGGVSGAFD</sequence>
<protein>
    <submittedName>
        <fullName evidence="1">Uncharacterized protein</fullName>
    </submittedName>
</protein>
<evidence type="ECO:0000313" key="1">
    <source>
        <dbReference type="EMBL" id="CZT11408.1"/>
    </source>
</evidence>
<dbReference type="AlphaFoldDB" id="A0A1E1LLM9"/>
<dbReference type="Proteomes" id="UP000178129">
    <property type="component" value="Unassembled WGS sequence"/>
</dbReference>
<reference evidence="2" key="1">
    <citation type="submission" date="2016-03" db="EMBL/GenBank/DDBJ databases">
        <authorList>
            <person name="Ploux O."/>
        </authorList>
    </citation>
    <scope>NUCLEOTIDE SEQUENCE [LARGE SCALE GENOMIC DNA]</scope>
    <source>
        <strain evidence="2">UK7</strain>
    </source>
</reference>
<accession>A0A1E1LLM9</accession>
<proteinExistence type="predicted"/>
<keyword evidence="2" id="KW-1185">Reference proteome</keyword>
<comment type="caution">
    <text evidence="1">The sequence shown here is derived from an EMBL/GenBank/DDBJ whole genome shotgun (WGS) entry which is preliminary data.</text>
</comment>
<organism evidence="1 2">
    <name type="scientific">Rhynchosporium graminicola</name>
    <dbReference type="NCBI Taxonomy" id="2792576"/>
    <lineage>
        <taxon>Eukaryota</taxon>
        <taxon>Fungi</taxon>
        <taxon>Dikarya</taxon>
        <taxon>Ascomycota</taxon>
        <taxon>Pezizomycotina</taxon>
        <taxon>Leotiomycetes</taxon>
        <taxon>Helotiales</taxon>
        <taxon>Ploettnerulaceae</taxon>
        <taxon>Rhynchosporium</taxon>
    </lineage>
</organism>
<dbReference type="Gene3D" id="3.40.50.720">
    <property type="entry name" value="NAD(P)-binding Rossmann-like Domain"/>
    <property type="match status" value="1"/>
</dbReference>
<name>A0A1E1LLM9_9HELO</name>
<evidence type="ECO:0000313" key="2">
    <source>
        <dbReference type="Proteomes" id="UP000178129"/>
    </source>
</evidence>
<dbReference type="EMBL" id="FJUW01000062">
    <property type="protein sequence ID" value="CZT11408.1"/>
    <property type="molecule type" value="Genomic_DNA"/>
</dbReference>
<gene>
    <name evidence="1" type="ORF">RCO7_03879</name>
</gene>
<dbReference type="InParanoid" id="A0A1E1LLM9"/>
<dbReference type="InterPro" id="IPR036291">
    <property type="entry name" value="NAD(P)-bd_dom_sf"/>
</dbReference>
<dbReference type="SUPFAM" id="SSF51735">
    <property type="entry name" value="NAD(P)-binding Rossmann-fold domains"/>
    <property type="match status" value="1"/>
</dbReference>